<dbReference type="InterPro" id="IPR025991">
    <property type="entry name" value="Chemoreceptor_zinc-bind_dom"/>
</dbReference>
<protein>
    <submittedName>
        <fullName evidence="5">Chemotaxis protein</fullName>
    </submittedName>
</protein>
<dbReference type="RefSeq" id="WP_121451288.1">
    <property type="nucleotide sequence ID" value="NZ_RBWE01000001.1"/>
</dbReference>
<evidence type="ECO:0000259" key="4">
    <source>
        <dbReference type="PROSITE" id="PS50111"/>
    </source>
</evidence>
<proteinExistence type="inferred from homology"/>
<dbReference type="InterPro" id="IPR004090">
    <property type="entry name" value="Chemotax_Me-accpt_rcpt"/>
</dbReference>
<name>A0A494X1U1_9FIRM</name>
<dbReference type="GO" id="GO:0016020">
    <property type="term" value="C:membrane"/>
    <property type="evidence" value="ECO:0007669"/>
    <property type="project" value="InterPro"/>
</dbReference>
<keyword evidence="6" id="KW-1185">Reference proteome</keyword>
<organism evidence="5 6">
    <name type="scientific">Desulfofundulus salinus</name>
    <dbReference type="NCBI Taxonomy" id="2419843"/>
    <lineage>
        <taxon>Bacteria</taxon>
        <taxon>Bacillati</taxon>
        <taxon>Bacillota</taxon>
        <taxon>Clostridia</taxon>
        <taxon>Eubacteriales</taxon>
        <taxon>Peptococcaceae</taxon>
        <taxon>Desulfofundulus</taxon>
    </lineage>
</organism>
<evidence type="ECO:0000313" key="6">
    <source>
        <dbReference type="Proteomes" id="UP000271256"/>
    </source>
</evidence>
<sequence length="403" mass="43959">MLFFRKKSEPGTSNTFNSGDLLFGLSVGRFIMAHTDLLALWSRLRADEAAREAEVQASGSQELSATIEEVNASVEESAAAHHQMKQLAEANRSALAEMDRLLKVVATGIQYMRDQLNEVSQRFNQVNQIGEEVAEIAEQTNLLALNAAIEAARAGEHGRGFAVVAEEVRKLAGKTKDAVGTVKELTAEVGQLSESANRSSKEVTDSFEVYSRQVTSVVQSIDESMKQVELATSALDEITRVMNQVATTTTDLAQSSQRLAQITAFGDSCTANASHIREVTMPVLEELLVEITEDTPVHTLAARLFDHARFINTVVAKVGTGEKLSDHTECAFGRWYIGEGGRQFGHLPAWRAIDEPHRLVHTVGAALVREARAEAAEELAQASLELLRCFVALKKEIAKIAKS</sequence>
<evidence type="ECO:0000256" key="2">
    <source>
        <dbReference type="ARBA" id="ARBA00029447"/>
    </source>
</evidence>
<comment type="caution">
    <text evidence="5">The sequence shown here is derived from an EMBL/GenBank/DDBJ whole genome shotgun (WGS) entry which is preliminary data.</text>
</comment>
<keyword evidence="1 3" id="KW-0807">Transducer</keyword>
<dbReference type="GO" id="GO:0004888">
    <property type="term" value="F:transmembrane signaling receptor activity"/>
    <property type="evidence" value="ECO:0007669"/>
    <property type="project" value="InterPro"/>
</dbReference>
<dbReference type="Proteomes" id="UP000271256">
    <property type="component" value="Unassembled WGS sequence"/>
</dbReference>
<accession>A0A494X1U1</accession>
<dbReference type="Gene3D" id="1.10.287.950">
    <property type="entry name" value="Methyl-accepting chemotaxis protein"/>
    <property type="match status" value="1"/>
</dbReference>
<evidence type="ECO:0000313" key="5">
    <source>
        <dbReference type="EMBL" id="RKO66870.1"/>
    </source>
</evidence>
<reference evidence="5 6" key="1">
    <citation type="submission" date="2018-10" db="EMBL/GenBank/DDBJ databases">
        <authorList>
            <person name="Grouzdev D.S."/>
            <person name="Krutkina M.S."/>
            <person name="Tourova T.P."/>
            <person name="Nazina T.N."/>
        </authorList>
    </citation>
    <scope>NUCLEOTIDE SEQUENCE [LARGE SCALE GENOMIC DNA]</scope>
    <source>
        <strain evidence="5 6">435</strain>
    </source>
</reference>
<feature type="domain" description="Methyl-accepting transducer" evidence="4">
    <location>
        <begin position="46"/>
        <end position="260"/>
    </location>
</feature>
<dbReference type="Gene3D" id="1.20.120.30">
    <property type="entry name" value="Aspartate receptor, ligand-binding domain"/>
    <property type="match status" value="1"/>
</dbReference>
<dbReference type="InterPro" id="IPR004089">
    <property type="entry name" value="MCPsignal_dom"/>
</dbReference>
<dbReference type="Pfam" id="PF13682">
    <property type="entry name" value="CZB"/>
    <property type="match status" value="1"/>
</dbReference>
<gene>
    <name evidence="5" type="ORF">D7024_07855</name>
</gene>
<dbReference type="PANTHER" id="PTHR32089">
    <property type="entry name" value="METHYL-ACCEPTING CHEMOTAXIS PROTEIN MCPB"/>
    <property type="match status" value="1"/>
</dbReference>
<dbReference type="PROSITE" id="PS50111">
    <property type="entry name" value="CHEMOTAXIS_TRANSDUC_2"/>
    <property type="match status" value="1"/>
</dbReference>
<dbReference type="GO" id="GO:0007165">
    <property type="term" value="P:signal transduction"/>
    <property type="evidence" value="ECO:0007669"/>
    <property type="project" value="UniProtKB-KW"/>
</dbReference>
<evidence type="ECO:0000256" key="1">
    <source>
        <dbReference type="ARBA" id="ARBA00023224"/>
    </source>
</evidence>
<dbReference type="SUPFAM" id="SSF58104">
    <property type="entry name" value="Methyl-accepting chemotaxis protein (MCP) signaling domain"/>
    <property type="match status" value="1"/>
</dbReference>
<dbReference type="AlphaFoldDB" id="A0A494X1U1"/>
<dbReference type="OrthoDB" id="9816519at2"/>
<dbReference type="PRINTS" id="PR00260">
    <property type="entry name" value="CHEMTRNSDUCR"/>
</dbReference>
<dbReference type="EMBL" id="RBWE01000001">
    <property type="protein sequence ID" value="RKO66870.1"/>
    <property type="molecule type" value="Genomic_DNA"/>
</dbReference>
<dbReference type="GO" id="GO:0006935">
    <property type="term" value="P:chemotaxis"/>
    <property type="evidence" value="ECO:0007669"/>
    <property type="project" value="InterPro"/>
</dbReference>
<dbReference type="Pfam" id="PF00015">
    <property type="entry name" value="MCPsignal"/>
    <property type="match status" value="1"/>
</dbReference>
<dbReference type="PANTHER" id="PTHR32089:SF112">
    <property type="entry name" value="LYSOZYME-LIKE PROTEIN-RELATED"/>
    <property type="match status" value="1"/>
</dbReference>
<evidence type="ECO:0000256" key="3">
    <source>
        <dbReference type="PROSITE-ProRule" id="PRU00284"/>
    </source>
</evidence>
<dbReference type="SMART" id="SM00283">
    <property type="entry name" value="MA"/>
    <property type="match status" value="1"/>
</dbReference>
<comment type="similarity">
    <text evidence="2">Belongs to the methyl-accepting chemotaxis (MCP) protein family.</text>
</comment>